<proteinExistence type="predicted"/>
<protein>
    <recommendedName>
        <fullName evidence="3">RelA/SpoT domain-containing protein</fullName>
    </recommendedName>
</protein>
<dbReference type="AlphaFoldDB" id="A0A941FKJ2"/>
<evidence type="ECO:0000313" key="2">
    <source>
        <dbReference type="Proteomes" id="UP000680045"/>
    </source>
</evidence>
<accession>A0A941FKJ2</accession>
<organism evidence="1 2">
    <name type="scientific">Peribacillus frigoritolerans</name>
    <dbReference type="NCBI Taxonomy" id="450367"/>
    <lineage>
        <taxon>Bacteria</taxon>
        <taxon>Bacillati</taxon>
        <taxon>Bacillota</taxon>
        <taxon>Bacilli</taxon>
        <taxon>Bacillales</taxon>
        <taxon>Bacillaceae</taxon>
        <taxon>Peribacillus</taxon>
    </lineage>
</organism>
<dbReference type="EMBL" id="JAGTPW010000027">
    <property type="protein sequence ID" value="MBR8645146.1"/>
    <property type="molecule type" value="Genomic_DNA"/>
</dbReference>
<sequence length="128" mass="15356">MEKFVNLLYDEFLVNKHNLRYSEDGYNALHLVVELNPARLGLMEYEQFTSLKCEIQLTTVLFHSWSEISHNIIYKMPTGLTEFDERSVKALKKQFEEVMKNHIKPASYTFEFINERFTNLKRVKRYLI</sequence>
<comment type="caution">
    <text evidence="1">The sequence shown here is derived from an EMBL/GenBank/DDBJ whole genome shotgun (WGS) entry which is preliminary data.</text>
</comment>
<dbReference type="InterPro" id="IPR043519">
    <property type="entry name" value="NT_sf"/>
</dbReference>
<evidence type="ECO:0000313" key="1">
    <source>
        <dbReference type="EMBL" id="MBR8645146.1"/>
    </source>
</evidence>
<dbReference type="SUPFAM" id="SSF81301">
    <property type="entry name" value="Nucleotidyltransferase"/>
    <property type="match status" value="1"/>
</dbReference>
<name>A0A941FKJ2_9BACI</name>
<dbReference type="Proteomes" id="UP000680045">
    <property type="component" value="Unassembled WGS sequence"/>
</dbReference>
<reference evidence="1" key="1">
    <citation type="submission" date="2021-04" db="EMBL/GenBank/DDBJ databases">
        <title>Whole genome sequencing of Enterococci isolates from hospitalized patients.</title>
        <authorList>
            <person name="Ogoti B.M."/>
            <person name="Onyambu F.G."/>
        </authorList>
    </citation>
    <scope>NUCLEOTIDE SEQUENCE</scope>
    <source>
        <strain evidence="1">242</strain>
    </source>
</reference>
<gene>
    <name evidence="1" type="ORF">KEH51_15765</name>
</gene>
<evidence type="ECO:0008006" key="3">
    <source>
        <dbReference type="Google" id="ProtNLM"/>
    </source>
</evidence>